<gene>
    <name evidence="1" type="ORF">CRD60_02650</name>
</gene>
<keyword evidence="2" id="KW-1185">Reference proteome</keyword>
<accession>A0A366K8P9</accession>
<organism evidence="1 2">
    <name type="scientific">Bifidobacterium aemilianum</name>
    <dbReference type="NCBI Taxonomy" id="2493120"/>
    <lineage>
        <taxon>Bacteria</taxon>
        <taxon>Bacillati</taxon>
        <taxon>Actinomycetota</taxon>
        <taxon>Actinomycetes</taxon>
        <taxon>Bifidobacteriales</taxon>
        <taxon>Bifidobacteriaceae</taxon>
        <taxon>Bifidobacterium</taxon>
    </lineage>
</organism>
<dbReference type="Proteomes" id="UP000252530">
    <property type="component" value="Unassembled WGS sequence"/>
</dbReference>
<comment type="caution">
    <text evidence="1">The sequence shown here is derived from an EMBL/GenBank/DDBJ whole genome shotgun (WGS) entry which is preliminary data.</text>
</comment>
<proteinExistence type="predicted"/>
<sequence length="94" mass="11222">MRDDFIPDDISMTTDRRKGINHPSLQYAERVRINLERHKDQLLDRLRDPSLGAEARRQTEQALKEVRQDIATIRYRHDFALLRTMSGKYNKKQI</sequence>
<evidence type="ECO:0000313" key="1">
    <source>
        <dbReference type="EMBL" id="RBP98086.1"/>
    </source>
</evidence>
<protein>
    <submittedName>
        <fullName evidence="1">Uncharacterized protein</fullName>
    </submittedName>
</protein>
<dbReference type="AlphaFoldDB" id="A0A366K8P9"/>
<dbReference type="EMBL" id="PDCG01000002">
    <property type="protein sequence ID" value="RBP98086.1"/>
    <property type="molecule type" value="Genomic_DNA"/>
</dbReference>
<evidence type="ECO:0000313" key="2">
    <source>
        <dbReference type="Proteomes" id="UP000252530"/>
    </source>
</evidence>
<reference evidence="1 2" key="1">
    <citation type="submission" date="2017-10" db="EMBL/GenBank/DDBJ databases">
        <title>Bifidobacterium xylocopum sp. nov. and Bifidobacterium aemilianum sp. nov., from the carpenter bee (Xylocopa violacea) digestive tract.</title>
        <authorList>
            <person name="Alberoni D."/>
            <person name="Baffoni L."/>
            <person name="Di Gioia D."/>
            <person name="Gaggia F."/>
            <person name="Biavati B."/>
        </authorList>
    </citation>
    <scope>NUCLEOTIDE SEQUENCE [LARGE SCALE GENOMIC DNA]</scope>
    <source>
        <strain evidence="1 2">XV10</strain>
    </source>
</reference>
<name>A0A366K8P9_9BIFI</name>